<gene>
    <name evidence="1" type="ORF">EFD55_30750</name>
</gene>
<sequence length="95" mass="10617">MPINGLASTCSENRAYEQWAKVHKVYRGMDGWIDEAKIPRWYGTTDEEPYITASAEPSGLVFEGNVEPILWTGWISVICARLTIALGTTVHDAEM</sequence>
<dbReference type="OrthoDB" id="7062268at2"/>
<evidence type="ECO:0000313" key="2">
    <source>
        <dbReference type="Proteomes" id="UP000277279"/>
    </source>
</evidence>
<accession>A0A427M8F8</accession>
<dbReference type="Proteomes" id="UP000277279">
    <property type="component" value="Unassembled WGS sequence"/>
</dbReference>
<protein>
    <submittedName>
        <fullName evidence="1">Uncharacterized protein</fullName>
    </submittedName>
</protein>
<reference evidence="1 2" key="1">
    <citation type="submission" date="2018-11" db="EMBL/GenBank/DDBJ databases">
        <authorList>
            <person name="Huo Y."/>
        </authorList>
    </citation>
    <scope>NUCLEOTIDE SEQUENCE [LARGE SCALE GENOMIC DNA]</scope>
    <source>
        <strain evidence="1 2">DSM 30132</strain>
    </source>
</reference>
<proteinExistence type="predicted"/>
<dbReference type="EMBL" id="RJJT01000034">
    <property type="protein sequence ID" value="RSB61498.1"/>
    <property type="molecule type" value="Genomic_DNA"/>
</dbReference>
<comment type="caution">
    <text evidence="1">The sequence shown here is derived from an EMBL/GenBank/DDBJ whole genome shotgun (WGS) entry which is preliminary data.</text>
</comment>
<name>A0A427M8F8_9HYPH</name>
<dbReference type="AlphaFoldDB" id="A0A427M8F8"/>
<organism evidence="1 2">
    <name type="scientific">Rhizobium pisi</name>
    <dbReference type="NCBI Taxonomy" id="574561"/>
    <lineage>
        <taxon>Bacteria</taxon>
        <taxon>Pseudomonadati</taxon>
        <taxon>Pseudomonadota</taxon>
        <taxon>Alphaproteobacteria</taxon>
        <taxon>Hyphomicrobiales</taxon>
        <taxon>Rhizobiaceae</taxon>
        <taxon>Rhizobium/Agrobacterium group</taxon>
        <taxon>Rhizobium</taxon>
    </lineage>
</organism>
<evidence type="ECO:0000313" key="1">
    <source>
        <dbReference type="EMBL" id="RSB61498.1"/>
    </source>
</evidence>